<name>A0A0G2ZD84_9BACT</name>
<evidence type="ECO:0000313" key="4">
    <source>
        <dbReference type="Proteomes" id="UP000035159"/>
    </source>
</evidence>
<dbReference type="Gene3D" id="1.10.3910.10">
    <property type="entry name" value="SP0561-like"/>
    <property type="match status" value="1"/>
</dbReference>
<dbReference type="SUPFAM" id="SSF140683">
    <property type="entry name" value="SP0561-like"/>
    <property type="match status" value="1"/>
</dbReference>
<dbReference type="EMBL" id="CP011232">
    <property type="protein sequence ID" value="AKI97514.1"/>
    <property type="molecule type" value="Genomic_DNA"/>
</dbReference>
<gene>
    <name evidence="3" type="ORF">IX53_06450</name>
</gene>
<organism evidence="3 4">
    <name type="scientific">Kosmotoga pacifica</name>
    <dbReference type="NCBI Taxonomy" id="1330330"/>
    <lineage>
        <taxon>Bacteria</taxon>
        <taxon>Thermotogati</taxon>
        <taxon>Thermotogota</taxon>
        <taxon>Thermotogae</taxon>
        <taxon>Kosmotogales</taxon>
        <taxon>Kosmotogaceae</taxon>
        <taxon>Kosmotoga</taxon>
    </lineage>
</organism>
<evidence type="ECO:0000313" key="3">
    <source>
        <dbReference type="EMBL" id="AKI97514.1"/>
    </source>
</evidence>
<dbReference type="Pfam" id="PF08984">
    <property type="entry name" value="DUF1858"/>
    <property type="match status" value="1"/>
</dbReference>
<dbReference type="InterPro" id="IPR015077">
    <property type="entry name" value="DUF1858"/>
</dbReference>
<accession>A0A0G2ZD84</accession>
<dbReference type="KEGG" id="kpf:IX53_06450"/>
<reference evidence="3 4" key="1">
    <citation type="submission" date="2015-04" db="EMBL/GenBank/DDBJ databases">
        <title>Complete Genome Sequence of Kosmotoga pacifica SLHLJ1.</title>
        <authorList>
            <person name="Jiang L.J."/>
            <person name="Shao Z.Z."/>
            <person name="Jebbar M."/>
        </authorList>
    </citation>
    <scope>NUCLEOTIDE SEQUENCE [LARGE SCALE GENOMIC DNA]</scope>
    <source>
        <strain evidence="3 4">SLHLJ1</strain>
    </source>
</reference>
<dbReference type="RefSeq" id="WP_047754649.1">
    <property type="nucleotide sequence ID" value="NZ_CAJUHA010000014.1"/>
</dbReference>
<keyword evidence="4" id="KW-1185">Reference proteome</keyword>
<dbReference type="AlphaFoldDB" id="A0A0G2ZD84"/>
<sequence>MLSELNENMTLKEIADLHPELYEILQHFGFNLNVGKMSSLKDACKKKGLNLPEVLKTLNRKVKELNQREKEIDEAIKKRKRDF</sequence>
<evidence type="ECO:0000256" key="1">
    <source>
        <dbReference type="SAM" id="Coils"/>
    </source>
</evidence>
<keyword evidence="1" id="KW-0175">Coiled coil</keyword>
<feature type="coiled-coil region" evidence="1">
    <location>
        <begin position="55"/>
        <end position="82"/>
    </location>
</feature>
<proteinExistence type="predicted"/>
<dbReference type="PATRIC" id="fig|1330330.3.peg.1306"/>
<evidence type="ECO:0000259" key="2">
    <source>
        <dbReference type="Pfam" id="PF08984"/>
    </source>
</evidence>
<dbReference type="STRING" id="1330330.IX53_06450"/>
<dbReference type="Proteomes" id="UP000035159">
    <property type="component" value="Chromosome"/>
</dbReference>
<protein>
    <recommendedName>
        <fullName evidence="2">DUF1858 domain-containing protein</fullName>
    </recommendedName>
</protein>
<feature type="domain" description="DUF1858" evidence="2">
    <location>
        <begin position="6"/>
        <end position="53"/>
    </location>
</feature>
<dbReference type="InterPro" id="IPR038062">
    <property type="entry name" value="ScdA-like_N_sf"/>
</dbReference>
<dbReference type="OrthoDB" id="47646at2"/>